<protein>
    <submittedName>
        <fullName evidence="2">Uncharacterized protein</fullName>
    </submittedName>
</protein>
<proteinExistence type="predicted"/>
<dbReference type="EMBL" id="KV722626">
    <property type="protein sequence ID" value="OCH84885.1"/>
    <property type="molecule type" value="Genomic_DNA"/>
</dbReference>
<feature type="non-terminal residue" evidence="2">
    <location>
        <position position="288"/>
    </location>
</feature>
<organism evidence="2 3">
    <name type="scientific">Obba rivulosa</name>
    <dbReference type="NCBI Taxonomy" id="1052685"/>
    <lineage>
        <taxon>Eukaryota</taxon>
        <taxon>Fungi</taxon>
        <taxon>Dikarya</taxon>
        <taxon>Basidiomycota</taxon>
        <taxon>Agaricomycotina</taxon>
        <taxon>Agaricomycetes</taxon>
        <taxon>Polyporales</taxon>
        <taxon>Gelatoporiaceae</taxon>
        <taxon>Obba</taxon>
    </lineage>
</organism>
<evidence type="ECO:0000313" key="3">
    <source>
        <dbReference type="Proteomes" id="UP000250043"/>
    </source>
</evidence>
<sequence length="288" mass="32850">PPLEADPNLALCPDYAAPEFQQLRNALIQARNGDENQAIQFLVEQWTAKNDADKERWAAQQLQRIQEEQPNVDAQGDAEDERREREDNSSGESGHGSDEDEDDFEFGVMVADDAPTTPCSFALDKLNKKQYVELWYFTQEGRREEQVAAERSVAEEAFAFVHGGKGVELRKASAISASSKVVKDEYLTWDQFFKANGVFLDLLPDAGWKKKTRDAFALFFYRLEKHPLREESFGESILLAYQARVRREWHRALAKGKAFDIGVFNDKRLSKIQSEVLNKKQAESIRAV</sequence>
<gene>
    <name evidence="2" type="ORF">OBBRIDRAFT_715668</name>
</gene>
<feature type="region of interest" description="Disordered" evidence="1">
    <location>
        <begin position="52"/>
        <end position="102"/>
    </location>
</feature>
<accession>A0A8E2ATB8</accession>
<keyword evidence="3" id="KW-1185">Reference proteome</keyword>
<evidence type="ECO:0000313" key="2">
    <source>
        <dbReference type="EMBL" id="OCH84885.1"/>
    </source>
</evidence>
<feature type="non-terminal residue" evidence="2">
    <location>
        <position position="1"/>
    </location>
</feature>
<dbReference type="OrthoDB" id="2672960at2759"/>
<reference evidence="2 3" key="1">
    <citation type="submission" date="2016-07" db="EMBL/GenBank/DDBJ databases">
        <title>Draft genome of the white-rot fungus Obba rivulosa 3A-2.</title>
        <authorList>
            <consortium name="DOE Joint Genome Institute"/>
            <person name="Miettinen O."/>
            <person name="Riley R."/>
            <person name="Acob R."/>
            <person name="Barry K."/>
            <person name="Cullen D."/>
            <person name="De Vries R."/>
            <person name="Hainaut M."/>
            <person name="Hatakka A."/>
            <person name="Henrissat B."/>
            <person name="Hilden K."/>
            <person name="Kuo R."/>
            <person name="Labutti K."/>
            <person name="Lipzen A."/>
            <person name="Makela M.R."/>
            <person name="Sandor L."/>
            <person name="Spatafora J.W."/>
            <person name="Grigoriev I.V."/>
            <person name="Hibbett D.S."/>
        </authorList>
    </citation>
    <scope>NUCLEOTIDE SEQUENCE [LARGE SCALE GENOMIC DNA]</scope>
    <source>
        <strain evidence="2 3">3A-2</strain>
    </source>
</reference>
<dbReference type="AlphaFoldDB" id="A0A8E2ATB8"/>
<evidence type="ECO:0000256" key="1">
    <source>
        <dbReference type="SAM" id="MobiDB-lite"/>
    </source>
</evidence>
<dbReference type="Proteomes" id="UP000250043">
    <property type="component" value="Unassembled WGS sequence"/>
</dbReference>
<name>A0A8E2ATB8_9APHY</name>